<feature type="compositionally biased region" description="Polar residues" evidence="1">
    <location>
        <begin position="670"/>
        <end position="685"/>
    </location>
</feature>
<feature type="compositionally biased region" description="Basic and acidic residues" evidence="1">
    <location>
        <begin position="656"/>
        <end position="667"/>
    </location>
</feature>
<feature type="compositionally biased region" description="Basic and acidic residues" evidence="1">
    <location>
        <begin position="384"/>
        <end position="395"/>
    </location>
</feature>
<dbReference type="EMBL" id="VEPZ02000910">
    <property type="protein sequence ID" value="KAE8711578.1"/>
    <property type="molecule type" value="Genomic_DNA"/>
</dbReference>
<feature type="compositionally biased region" description="Polar residues" evidence="1">
    <location>
        <begin position="463"/>
        <end position="473"/>
    </location>
</feature>
<dbReference type="PANTHER" id="PTHR33621">
    <property type="entry name" value="ASPARTIC/GLUTAMIC ACID-RICH PROTEIN"/>
    <property type="match status" value="1"/>
</dbReference>
<comment type="caution">
    <text evidence="2">The sequence shown here is derived from an EMBL/GenBank/DDBJ whole genome shotgun (WGS) entry which is preliminary data.</text>
</comment>
<feature type="compositionally biased region" description="Acidic residues" evidence="1">
    <location>
        <begin position="396"/>
        <end position="409"/>
    </location>
</feature>
<reference evidence="2" key="1">
    <citation type="submission" date="2019-09" db="EMBL/GenBank/DDBJ databases">
        <title>Draft genome information of white flower Hibiscus syriacus.</title>
        <authorList>
            <person name="Kim Y.-M."/>
        </authorList>
    </citation>
    <scope>NUCLEOTIDE SEQUENCE [LARGE SCALE GENOMIC DNA]</scope>
    <source>
        <strain evidence="2">YM2019G1</strain>
    </source>
</reference>
<protein>
    <submittedName>
        <fullName evidence="2">Uncharacterized protein</fullName>
    </submittedName>
</protein>
<evidence type="ECO:0000313" key="3">
    <source>
        <dbReference type="Proteomes" id="UP000436088"/>
    </source>
</evidence>
<evidence type="ECO:0000313" key="2">
    <source>
        <dbReference type="EMBL" id="KAE8711578.1"/>
    </source>
</evidence>
<dbReference type="PANTHER" id="PTHR33621:SF2">
    <property type="entry name" value="RIBOSOMAL L1 DOMAIN-CONTAINING PROTEIN"/>
    <property type="match status" value="1"/>
</dbReference>
<gene>
    <name evidence="2" type="ORF">F3Y22_tig00110283pilonHSYRG00025</name>
</gene>
<keyword evidence="3" id="KW-1185">Reference proteome</keyword>
<dbReference type="Proteomes" id="UP000436088">
    <property type="component" value="Unassembled WGS sequence"/>
</dbReference>
<feature type="region of interest" description="Disordered" evidence="1">
    <location>
        <begin position="113"/>
        <end position="133"/>
    </location>
</feature>
<proteinExistence type="predicted"/>
<feature type="compositionally biased region" description="Basic and acidic residues" evidence="1">
    <location>
        <begin position="437"/>
        <end position="452"/>
    </location>
</feature>
<feature type="region of interest" description="Disordered" evidence="1">
    <location>
        <begin position="656"/>
        <end position="695"/>
    </location>
</feature>
<evidence type="ECO:0000256" key="1">
    <source>
        <dbReference type="SAM" id="MobiDB-lite"/>
    </source>
</evidence>
<accession>A0A6A3B715</accession>
<name>A0A6A3B715_HIBSY</name>
<dbReference type="AlphaFoldDB" id="A0A6A3B715"/>
<sequence length="695" mass="76445">MDFQSLTRKELQFLCKRNKIPANITNVAMADALNALELVEGLEELHNQSQSPEKTVNKEIPGTVTRTLTRRKPIKDEHQSTQSTIRTRKTARKTMGVEEENKNLNVPEVEVKDQRKSDMVETPLASGRSKVRAQKEGSLQTVYGTRRSVRLLGKSMAGLCIKESEKMPAKVDEMVEGEDGSNNGQSGATLELPLARNLSASLEDEREFKDDVEENIKSVNNVETDVTDEKLIPEDGSYSRTSNEKTEIEGEDKIADDAHGIIDPKDFDGNAVSEDSITLNEELIADKADDVAVSNDPCEIENLNERLVADETNHVADEKPVVDETKSIEVLITNAEDVPEEVFDQSSSAADMEAIHDDVTILAKAEEHADAEVSQNVLVLPAEGHMDSSEEKGNEESNDDDAFLDELDINNDTGSESKSLAEEQITADAQSIPDLPAEGHMDSSAKKGNKESNDDDAFLGKSDINNDTGSESKSLAEEQITADDSTVNEESDDGGSTVNEESDEDEDPKTNMVYEEALVDANVTEAETTLVSSFHSASQSIVDDIAQKRVNYGGSEALINVCVKPAEEFADTTLVSNSETITTSMPLWSPSKAQFSHPSKSSNKKETTVVAKVTQVSDNLNKENIVEKELAKQKLESLSLRQLRKLNKMFDKLEISEKMKNKEDNKHPSGKSSRTALQMLPQNSMKSEDDDEKQN</sequence>
<feature type="region of interest" description="Disordered" evidence="1">
    <location>
        <begin position="71"/>
        <end position="98"/>
    </location>
</feature>
<organism evidence="2 3">
    <name type="scientific">Hibiscus syriacus</name>
    <name type="common">Rose of Sharon</name>
    <dbReference type="NCBI Taxonomy" id="106335"/>
    <lineage>
        <taxon>Eukaryota</taxon>
        <taxon>Viridiplantae</taxon>
        <taxon>Streptophyta</taxon>
        <taxon>Embryophyta</taxon>
        <taxon>Tracheophyta</taxon>
        <taxon>Spermatophyta</taxon>
        <taxon>Magnoliopsida</taxon>
        <taxon>eudicotyledons</taxon>
        <taxon>Gunneridae</taxon>
        <taxon>Pentapetalae</taxon>
        <taxon>rosids</taxon>
        <taxon>malvids</taxon>
        <taxon>Malvales</taxon>
        <taxon>Malvaceae</taxon>
        <taxon>Malvoideae</taxon>
        <taxon>Hibiscus</taxon>
    </lineage>
</organism>
<feature type="region of interest" description="Disordered" evidence="1">
    <location>
        <begin position="366"/>
        <end position="515"/>
    </location>
</feature>